<dbReference type="NCBIfam" id="TIGR00093">
    <property type="entry name" value="pseudouridine synthase"/>
    <property type="match status" value="1"/>
</dbReference>
<dbReference type="Gene3D" id="3.30.70.580">
    <property type="entry name" value="Pseudouridine synthase I, catalytic domain, N-terminal subdomain"/>
    <property type="match status" value="1"/>
</dbReference>
<dbReference type="Pfam" id="PF00849">
    <property type="entry name" value="PseudoU_synth_2"/>
    <property type="match status" value="1"/>
</dbReference>
<dbReference type="GO" id="GO:0003723">
    <property type="term" value="F:RNA binding"/>
    <property type="evidence" value="ECO:0007669"/>
    <property type="project" value="InterPro"/>
</dbReference>
<evidence type="ECO:0000313" key="4">
    <source>
        <dbReference type="EMBL" id="VAX36554.1"/>
    </source>
</evidence>
<dbReference type="InterPro" id="IPR002942">
    <property type="entry name" value="S4_RNA-bd"/>
</dbReference>
<protein>
    <submittedName>
        <fullName evidence="4">Ribosomal small subunit pseudouridine synthase A</fullName>
        <ecNumber evidence="4">5.4.99.19</ecNumber>
    </submittedName>
</protein>
<dbReference type="AlphaFoldDB" id="A0A3B1DKH6"/>
<sequence>MSYKLSGKNNDLRLQVFLSRNGVCSRREAMSIIQQGHVKVNGKVVFEPSVQINPQKDKIRFNGVVVAVKAYEYIMLHKPAGYVTTKEDQFAKKTVFDLLPPKLSHLVPVGRLDKDTEGLLLLTNDGDTVYRLTHPKFDLDKVYFAQISGKLEVATRKRVEQGVVIDRKMTAPASIRSVKFLKGKTALFITIHEGRKRQIRLMFAKVGHRVAYLKRLAQGSIKLGDLKIGKWRKLTPQEIEGIKK</sequence>
<dbReference type="PROSITE" id="PS01149">
    <property type="entry name" value="PSI_RSU"/>
    <property type="match status" value="1"/>
</dbReference>
<dbReference type="CDD" id="cd00165">
    <property type="entry name" value="S4"/>
    <property type="match status" value="1"/>
</dbReference>
<dbReference type="Gene3D" id="3.30.70.1560">
    <property type="entry name" value="Alpha-L RNA-binding motif"/>
    <property type="match status" value="1"/>
</dbReference>
<dbReference type="PANTHER" id="PTHR47683">
    <property type="entry name" value="PSEUDOURIDINE SYNTHASE FAMILY PROTEIN-RELATED"/>
    <property type="match status" value="1"/>
</dbReference>
<gene>
    <name evidence="4" type="ORF">MNBD_UNCLBAC01-91</name>
</gene>
<evidence type="ECO:0000256" key="2">
    <source>
        <dbReference type="ARBA" id="ARBA00023235"/>
    </source>
</evidence>
<dbReference type="EC" id="5.4.99.19" evidence="4"/>
<dbReference type="Gene3D" id="3.10.290.10">
    <property type="entry name" value="RNA-binding S4 domain"/>
    <property type="match status" value="1"/>
</dbReference>
<accession>A0A3B1DKH6</accession>
<dbReference type="GO" id="GO:0006364">
    <property type="term" value="P:rRNA processing"/>
    <property type="evidence" value="ECO:0007669"/>
    <property type="project" value="UniProtKB-ARBA"/>
</dbReference>
<dbReference type="GO" id="GO:0160136">
    <property type="term" value="F:16S rRNA pseudouridine(516) synthase activity"/>
    <property type="evidence" value="ECO:0007669"/>
    <property type="project" value="UniProtKB-EC"/>
</dbReference>
<evidence type="ECO:0000259" key="3">
    <source>
        <dbReference type="SMART" id="SM00363"/>
    </source>
</evidence>
<name>A0A3B1DKH6_9ZZZZ</name>
<reference evidence="4" key="1">
    <citation type="submission" date="2018-06" db="EMBL/GenBank/DDBJ databases">
        <authorList>
            <person name="Zhirakovskaya E."/>
        </authorList>
    </citation>
    <scope>NUCLEOTIDE SEQUENCE</scope>
</reference>
<dbReference type="InterPro" id="IPR018496">
    <property type="entry name" value="PsdUridine_synth_RsuA/RluB_CS"/>
</dbReference>
<organism evidence="4">
    <name type="scientific">hydrothermal vent metagenome</name>
    <dbReference type="NCBI Taxonomy" id="652676"/>
    <lineage>
        <taxon>unclassified sequences</taxon>
        <taxon>metagenomes</taxon>
        <taxon>ecological metagenomes</taxon>
    </lineage>
</organism>
<dbReference type="FunFam" id="3.10.290.10:FF:000003">
    <property type="entry name" value="Pseudouridine synthase"/>
    <property type="match status" value="1"/>
</dbReference>
<dbReference type="InterPro" id="IPR050343">
    <property type="entry name" value="RsuA_PseudoU_synthase"/>
</dbReference>
<dbReference type="SMART" id="SM00363">
    <property type="entry name" value="S4"/>
    <property type="match status" value="1"/>
</dbReference>
<feature type="domain" description="RNA-binding S4" evidence="3">
    <location>
        <begin position="12"/>
        <end position="72"/>
    </location>
</feature>
<comment type="similarity">
    <text evidence="1">Belongs to the pseudouridine synthase RsuA family.</text>
</comment>
<dbReference type="SUPFAM" id="SSF55120">
    <property type="entry name" value="Pseudouridine synthase"/>
    <property type="match status" value="1"/>
</dbReference>
<dbReference type="GO" id="GO:0001522">
    <property type="term" value="P:pseudouridine synthesis"/>
    <property type="evidence" value="ECO:0007669"/>
    <property type="project" value="InterPro"/>
</dbReference>
<dbReference type="PANTHER" id="PTHR47683:SF2">
    <property type="entry name" value="RNA-BINDING S4 DOMAIN-CONTAINING PROTEIN"/>
    <property type="match status" value="1"/>
</dbReference>
<dbReference type="InterPro" id="IPR036986">
    <property type="entry name" value="S4_RNA-bd_sf"/>
</dbReference>
<dbReference type="InterPro" id="IPR006145">
    <property type="entry name" value="PsdUridine_synth_RsuA/RluA"/>
</dbReference>
<evidence type="ECO:0000256" key="1">
    <source>
        <dbReference type="ARBA" id="ARBA00008348"/>
    </source>
</evidence>
<dbReference type="InterPro" id="IPR042092">
    <property type="entry name" value="PsdUridine_s_RsuA/RluB/E/F_cat"/>
</dbReference>
<dbReference type="InterPro" id="IPR020103">
    <property type="entry name" value="PsdUridine_synth_cat_dom_sf"/>
</dbReference>
<dbReference type="CDD" id="cd02870">
    <property type="entry name" value="PseudoU_synth_RsuA_like"/>
    <property type="match status" value="1"/>
</dbReference>
<dbReference type="InterPro" id="IPR020094">
    <property type="entry name" value="TruA/RsuA/RluB/E/F_N"/>
</dbReference>
<dbReference type="EMBL" id="UOGJ01000099">
    <property type="protein sequence ID" value="VAX36554.1"/>
    <property type="molecule type" value="Genomic_DNA"/>
</dbReference>
<dbReference type="PROSITE" id="PS50889">
    <property type="entry name" value="S4"/>
    <property type="match status" value="1"/>
</dbReference>
<dbReference type="SUPFAM" id="SSF55174">
    <property type="entry name" value="Alpha-L RNA-binding motif"/>
    <property type="match status" value="1"/>
</dbReference>
<dbReference type="InterPro" id="IPR000748">
    <property type="entry name" value="PsdUridine_synth_RsuA/RluB/E/F"/>
</dbReference>
<keyword evidence="2 4" id="KW-0413">Isomerase</keyword>
<dbReference type="Pfam" id="PF01479">
    <property type="entry name" value="S4"/>
    <property type="match status" value="1"/>
</dbReference>
<proteinExistence type="inferred from homology"/>